<evidence type="ECO:0000259" key="6">
    <source>
        <dbReference type="Pfam" id="PF00425"/>
    </source>
</evidence>
<dbReference type="PANTHER" id="PTHR42839:SF2">
    <property type="entry name" value="ISOCHORISMATE SYNTHASE ENTC"/>
    <property type="match status" value="1"/>
</dbReference>
<dbReference type="EMBL" id="CP050855">
    <property type="protein sequence ID" value="QLH64357.1"/>
    <property type="molecule type" value="Genomic_DNA"/>
</dbReference>
<evidence type="ECO:0000256" key="3">
    <source>
        <dbReference type="ARBA" id="ARBA00012824"/>
    </source>
</evidence>
<reference evidence="7 8" key="1">
    <citation type="journal article" date="2014" name="Genome Announc.">
        <title>Whole-Genome Sequence of Serratia symbiotica Strain CWBI-2.3T, a Free-Living Symbiont of the Black Bean Aphid Aphis fabae.</title>
        <authorList>
            <person name="Foray V."/>
            <person name="Grigorescu A.S."/>
            <person name="Sabri A."/>
            <person name="Haubruge E."/>
            <person name="Lognay G."/>
            <person name="Francis F."/>
            <person name="Fauconnier M.L."/>
            <person name="Hance T."/>
            <person name="Thonart P."/>
        </authorList>
    </citation>
    <scope>NUCLEOTIDE SEQUENCE [LARGE SCALE GENOMIC DNA]</scope>
    <source>
        <strain evidence="7">CWBI-2.3</strain>
    </source>
</reference>
<comment type="similarity">
    <text evidence="2">Belongs to the isochorismate synthase family.</text>
</comment>
<dbReference type="PANTHER" id="PTHR42839">
    <property type="entry name" value="ISOCHORISMATE SYNTHASE ENTC"/>
    <property type="match status" value="1"/>
</dbReference>
<keyword evidence="4 7" id="KW-0413">Isomerase</keyword>
<dbReference type="GO" id="GO:0008909">
    <property type="term" value="F:isochorismate synthase activity"/>
    <property type="evidence" value="ECO:0007669"/>
    <property type="project" value="UniProtKB-EC"/>
</dbReference>
<dbReference type="EC" id="5.4.4.2" evidence="3"/>
<evidence type="ECO:0000256" key="1">
    <source>
        <dbReference type="ARBA" id="ARBA00000799"/>
    </source>
</evidence>
<dbReference type="InterPro" id="IPR005801">
    <property type="entry name" value="ADC_synthase"/>
</dbReference>
<proteinExistence type="inferred from homology"/>
<dbReference type="NCBIfam" id="TIGR00543">
    <property type="entry name" value="isochor_syn"/>
    <property type="match status" value="1"/>
</dbReference>
<dbReference type="Pfam" id="PF00425">
    <property type="entry name" value="Chorismate_bind"/>
    <property type="match status" value="1"/>
</dbReference>
<accession>A0A7D5TAG8</accession>
<evidence type="ECO:0000313" key="7">
    <source>
        <dbReference type="EMBL" id="QLH64357.1"/>
    </source>
</evidence>
<evidence type="ECO:0000256" key="2">
    <source>
        <dbReference type="ARBA" id="ARBA00005297"/>
    </source>
</evidence>
<evidence type="ECO:0000313" key="8">
    <source>
        <dbReference type="Proteomes" id="UP000042738"/>
    </source>
</evidence>
<dbReference type="InterPro" id="IPR015890">
    <property type="entry name" value="Chorismate_C"/>
</dbReference>
<dbReference type="Proteomes" id="UP000042738">
    <property type="component" value="Chromosome"/>
</dbReference>
<feature type="domain" description="Chorismate-utilising enzyme C-terminal" evidence="6">
    <location>
        <begin position="120"/>
        <end position="373"/>
    </location>
</feature>
<evidence type="ECO:0000256" key="5">
    <source>
        <dbReference type="ARBA" id="ARBA00041564"/>
    </source>
</evidence>
<gene>
    <name evidence="7" type="ORF">SYMBAF_09045</name>
</gene>
<dbReference type="SUPFAM" id="SSF56322">
    <property type="entry name" value="ADC synthase"/>
    <property type="match status" value="1"/>
</dbReference>
<evidence type="ECO:0000256" key="4">
    <source>
        <dbReference type="ARBA" id="ARBA00023235"/>
    </source>
</evidence>
<dbReference type="Gene3D" id="3.60.120.10">
    <property type="entry name" value="Anthranilate synthase"/>
    <property type="match status" value="1"/>
</dbReference>
<protein>
    <recommendedName>
        <fullName evidence="3">isochorismate synthase</fullName>
        <ecNumber evidence="3">5.4.4.2</ecNumber>
    </recommendedName>
    <alternativeName>
        <fullName evidence="5">Isochorismate mutase</fullName>
    </alternativeName>
</protein>
<sequence>MLSGIANVPRITPLPQRGDAIFLSPHRSLLARGRIASLAHPTEFAHLDNSEFSKQFQALFGEARRAGVERPIVIGAIPFDKSQPSALFTPESYHWLDRKAWTQPTSGSHIQGECRFQPNHDDFCQMVSSAVSQLKAGELSKVVLSRLLHITSSQPQNALLLWQQLNCQNPASYNFHLPLAGGTLIGASPELLLRKQGDEILSTPLAGSARRADDSAVDAKLKQALVASSKDQHEHRIVIEAIRRRLGEHCLQLTIPDPELLSTPTLWHLATQIHGRVQNPQENALSLACRLHPTPALCGTPYQRAHELIGQLEPFKRGWFGGIVGWCDDEGNGEWVVTIRCGYIQPQQITLFAGAGIVADSQPESEWHETSVKLGTMLRALGFMQTQENAS</sequence>
<name>A0A7D5TAG8_9GAMM</name>
<comment type="catalytic activity">
    <reaction evidence="1">
        <text>chorismate = isochorismate</text>
        <dbReference type="Rhea" id="RHEA:18985"/>
        <dbReference type="ChEBI" id="CHEBI:29748"/>
        <dbReference type="ChEBI" id="CHEBI:29780"/>
        <dbReference type="EC" id="5.4.4.2"/>
    </reaction>
</comment>
<organism evidence="7 8">
    <name type="scientific">Serratia symbiotica</name>
    <dbReference type="NCBI Taxonomy" id="138074"/>
    <lineage>
        <taxon>Bacteria</taxon>
        <taxon>Pseudomonadati</taxon>
        <taxon>Pseudomonadota</taxon>
        <taxon>Gammaproteobacteria</taxon>
        <taxon>Enterobacterales</taxon>
        <taxon>Yersiniaceae</taxon>
        <taxon>Serratia</taxon>
    </lineage>
</organism>
<dbReference type="AlphaFoldDB" id="A0A7D5TAG8"/>
<dbReference type="InterPro" id="IPR004561">
    <property type="entry name" value="IsoChor_synthase"/>
</dbReference>